<dbReference type="HOGENOM" id="CLU_1872377_0_0_10"/>
<sequence>MKKRFPLSRLLVVLSFVLFFNCKENNVKKEAIEKEQIKPFLKTPPKDAVTYHEDTTKEYEYRTGTSGDYTYNYNAYGFDNEGNEVSGNIAVNGKYGNGILTKTDGNEIEIDVEWIGYGKLLATDEDGNKYELTVDEK</sequence>
<dbReference type="Proteomes" id="UP000007599">
    <property type="component" value="Chromosome I"/>
</dbReference>
<gene>
    <name evidence="1" type="ordered locus">KQS_11210</name>
</gene>
<dbReference type="PATRIC" id="fig|1094466.5.peg.2198"/>
<dbReference type="OrthoDB" id="1363156at2"/>
<keyword evidence="2" id="KW-1185">Reference proteome</keyword>
<dbReference type="STRING" id="1094466.KQS_11210"/>
<reference evidence="2" key="2">
    <citation type="submission" date="2012-03" db="EMBL/GenBank/DDBJ databases">
        <title>Complete genome sequence of Flavobacterium indicum GPTSA100-9T, isolated from warm spring water.</title>
        <authorList>
            <person name="Barbier P."/>
            <person name="Houel A."/>
            <person name="Loux V."/>
            <person name="Poulain J."/>
            <person name="Bernardet J.-F."/>
            <person name="Touchon M."/>
            <person name="Duchaud E."/>
        </authorList>
    </citation>
    <scope>NUCLEOTIDE SEQUENCE [LARGE SCALE GENOMIC DNA]</scope>
    <source>
        <strain evidence="2">DSM 17447 / CIP 109464 / GPTSA100-9</strain>
    </source>
</reference>
<dbReference type="RefSeq" id="WP_014389282.1">
    <property type="nucleotide sequence ID" value="NC_017025.1"/>
</dbReference>
<proteinExistence type="predicted"/>
<protein>
    <submittedName>
        <fullName evidence="1">Uncharacterized protein</fullName>
    </submittedName>
</protein>
<dbReference type="AlphaFoldDB" id="H8XPU8"/>
<evidence type="ECO:0000313" key="2">
    <source>
        <dbReference type="Proteomes" id="UP000007599"/>
    </source>
</evidence>
<dbReference type="EMBL" id="HE774682">
    <property type="protein sequence ID" value="CCG54164.1"/>
    <property type="molecule type" value="Genomic_DNA"/>
</dbReference>
<dbReference type="KEGG" id="fin:KQS_11210"/>
<name>H8XPU8_FLAIG</name>
<evidence type="ECO:0000313" key="1">
    <source>
        <dbReference type="EMBL" id="CCG54164.1"/>
    </source>
</evidence>
<organism evidence="1 2">
    <name type="scientific">Flavobacterium indicum (strain DSM 17447 / CIP 109464 / GPTSA100-9)</name>
    <dbReference type="NCBI Taxonomy" id="1094466"/>
    <lineage>
        <taxon>Bacteria</taxon>
        <taxon>Pseudomonadati</taxon>
        <taxon>Bacteroidota</taxon>
        <taxon>Flavobacteriia</taxon>
        <taxon>Flavobacteriales</taxon>
        <taxon>Flavobacteriaceae</taxon>
        <taxon>Flavobacterium</taxon>
    </lineage>
</organism>
<dbReference type="eggNOG" id="ENOG502ZJJF">
    <property type="taxonomic scope" value="Bacteria"/>
</dbReference>
<accession>H8XPU8</accession>
<reference evidence="1 2" key="1">
    <citation type="journal article" date="2012" name="J. Bacteriol.">
        <title>Complete Genome Sequence of Flavobacterium indicum GPSTA100-9T, Isolated from Warm Spring Water.</title>
        <authorList>
            <person name="Barbier P."/>
            <person name="Houel A."/>
            <person name="Loux V."/>
            <person name="Poulain J."/>
            <person name="Bernardet J.F."/>
            <person name="Touchon M."/>
            <person name="Duchaud E."/>
        </authorList>
    </citation>
    <scope>NUCLEOTIDE SEQUENCE [LARGE SCALE GENOMIC DNA]</scope>
    <source>
        <strain evidence="2">DSM 17447 / CIP 109464 / GPTSA100-9</strain>
    </source>
</reference>